<evidence type="ECO:0000256" key="1">
    <source>
        <dbReference type="ARBA" id="ARBA00001424"/>
    </source>
</evidence>
<dbReference type="RefSeq" id="WP_109616839.1">
    <property type="nucleotide sequence ID" value="NZ_QGDO01000002.1"/>
</dbReference>
<keyword evidence="8" id="KW-0482">Metalloprotease</keyword>
<dbReference type="PANTHER" id="PTHR43226">
    <property type="entry name" value="XAA-PRO AMINOPEPTIDASE 3"/>
    <property type="match status" value="1"/>
</dbReference>
<keyword evidence="9" id="KW-0464">Manganese</keyword>
<comment type="cofactor">
    <cofactor evidence="2">
        <name>Mn(2+)</name>
        <dbReference type="ChEBI" id="CHEBI:29035"/>
    </cofactor>
</comment>
<feature type="domain" description="Aminopeptidase P N-terminal" evidence="11">
    <location>
        <begin position="6"/>
        <end position="142"/>
    </location>
</feature>
<evidence type="ECO:0000313" key="12">
    <source>
        <dbReference type="EMBL" id="PWJ42709.1"/>
    </source>
</evidence>
<dbReference type="OrthoDB" id="9806388at2"/>
<evidence type="ECO:0000256" key="10">
    <source>
        <dbReference type="RuleBase" id="RU000590"/>
    </source>
</evidence>
<evidence type="ECO:0000313" key="13">
    <source>
        <dbReference type="Proteomes" id="UP000245535"/>
    </source>
</evidence>
<evidence type="ECO:0000256" key="7">
    <source>
        <dbReference type="ARBA" id="ARBA00022801"/>
    </source>
</evidence>
<dbReference type="PANTHER" id="PTHR43226:SF4">
    <property type="entry name" value="XAA-PRO AMINOPEPTIDASE 3"/>
    <property type="match status" value="1"/>
</dbReference>
<evidence type="ECO:0000256" key="4">
    <source>
        <dbReference type="ARBA" id="ARBA00012574"/>
    </source>
</evidence>
<dbReference type="Proteomes" id="UP000245535">
    <property type="component" value="Unassembled WGS sequence"/>
</dbReference>
<dbReference type="EMBL" id="QGDO01000002">
    <property type="protein sequence ID" value="PWJ42709.1"/>
    <property type="molecule type" value="Genomic_DNA"/>
</dbReference>
<dbReference type="Gene3D" id="3.40.350.10">
    <property type="entry name" value="Creatinase/prolidase N-terminal domain"/>
    <property type="match status" value="1"/>
</dbReference>
<dbReference type="InterPro" id="IPR000994">
    <property type="entry name" value="Pept_M24"/>
</dbReference>
<dbReference type="InterPro" id="IPR007865">
    <property type="entry name" value="Aminopep_P_N"/>
</dbReference>
<evidence type="ECO:0000256" key="3">
    <source>
        <dbReference type="ARBA" id="ARBA00008766"/>
    </source>
</evidence>
<keyword evidence="7" id="KW-0378">Hydrolase</keyword>
<keyword evidence="5" id="KW-0645">Protease</keyword>
<comment type="catalytic activity">
    <reaction evidence="1">
        <text>Release of any N-terminal amino acid, including proline, that is linked to proline, even from a dipeptide or tripeptide.</text>
        <dbReference type="EC" id="3.4.11.9"/>
    </reaction>
</comment>
<dbReference type="SUPFAM" id="SSF55920">
    <property type="entry name" value="Creatinase/aminopeptidase"/>
    <property type="match status" value="1"/>
</dbReference>
<evidence type="ECO:0000256" key="5">
    <source>
        <dbReference type="ARBA" id="ARBA00022670"/>
    </source>
</evidence>
<organism evidence="12 13">
    <name type="scientific">Sediminitomix flava</name>
    <dbReference type="NCBI Taxonomy" id="379075"/>
    <lineage>
        <taxon>Bacteria</taxon>
        <taxon>Pseudomonadati</taxon>
        <taxon>Bacteroidota</taxon>
        <taxon>Cytophagia</taxon>
        <taxon>Cytophagales</taxon>
        <taxon>Flammeovirgaceae</taxon>
        <taxon>Sediminitomix</taxon>
    </lineage>
</organism>
<dbReference type="SUPFAM" id="SSF53092">
    <property type="entry name" value="Creatinase/prolidase N-terminal domain"/>
    <property type="match status" value="1"/>
</dbReference>
<dbReference type="PROSITE" id="PS00491">
    <property type="entry name" value="PROLINE_PEPTIDASE"/>
    <property type="match status" value="1"/>
</dbReference>
<dbReference type="InterPro" id="IPR052433">
    <property type="entry name" value="X-Pro_dipept-like"/>
</dbReference>
<evidence type="ECO:0000256" key="6">
    <source>
        <dbReference type="ARBA" id="ARBA00022723"/>
    </source>
</evidence>
<dbReference type="SMART" id="SM01011">
    <property type="entry name" value="AMP_N"/>
    <property type="match status" value="1"/>
</dbReference>
<sequence>MKYEKIDSQLFIENRKRFAKKLKPGSIAVFNSSDIYPSSADGARPFLQHTDIFYLSGIDQEESVLVIAPDAKQEAHKEMLFLRETNETIAVWEGHKYTKEEAFETSGIKSVFWLSDMERVLAEVAFESEFFYLNTNEHYRAGVSVQTRDDRFRTWCQERFPLHKYERVAPIMHELRAVKSQIEIDLIQKACDITEKGFRRILGFVKPGVMEYEIEAELYHEFIRNRSVGMAYEPIIASGGSACVLHYIENNRECKDGDLLLMDFGAEYANYSSDLTRTIPVNGKFTDRQKDVYNAVLRVQKKAYELLVPGNNWFTYHEQVGELMTQELIGLGLITEEDVKNQDPSWPAYKKYFMHGTSHHLGLDVHDYGSRYHTFEAGMVFTVEPGIYIPEENIGIRIENDVVIQETGLPKDLMENIPVTVEEIEALMSEGK</sequence>
<reference evidence="12 13" key="1">
    <citation type="submission" date="2018-03" db="EMBL/GenBank/DDBJ databases">
        <title>Genomic Encyclopedia of Archaeal and Bacterial Type Strains, Phase II (KMG-II): from individual species to whole genera.</title>
        <authorList>
            <person name="Goeker M."/>
        </authorList>
    </citation>
    <scope>NUCLEOTIDE SEQUENCE [LARGE SCALE GENOMIC DNA]</scope>
    <source>
        <strain evidence="12 13">DSM 28229</strain>
    </source>
</reference>
<evidence type="ECO:0000256" key="9">
    <source>
        <dbReference type="ARBA" id="ARBA00023211"/>
    </source>
</evidence>
<proteinExistence type="inferred from homology"/>
<dbReference type="EC" id="3.4.11.9" evidence="4"/>
<dbReference type="GO" id="GO:0070006">
    <property type="term" value="F:metalloaminopeptidase activity"/>
    <property type="evidence" value="ECO:0007669"/>
    <property type="project" value="InterPro"/>
</dbReference>
<dbReference type="Pfam" id="PF00557">
    <property type="entry name" value="Peptidase_M24"/>
    <property type="match status" value="1"/>
</dbReference>
<dbReference type="InterPro" id="IPR036005">
    <property type="entry name" value="Creatinase/aminopeptidase-like"/>
</dbReference>
<dbReference type="AlphaFoldDB" id="A0A315ZC63"/>
<evidence type="ECO:0000256" key="8">
    <source>
        <dbReference type="ARBA" id="ARBA00023049"/>
    </source>
</evidence>
<dbReference type="InterPro" id="IPR001131">
    <property type="entry name" value="Peptidase_M24B_aminopep-P_CS"/>
</dbReference>
<gene>
    <name evidence="12" type="ORF">BC781_102254</name>
</gene>
<protein>
    <recommendedName>
        <fullName evidence="4">Xaa-Pro aminopeptidase</fullName>
        <ecNumber evidence="4">3.4.11.9</ecNumber>
    </recommendedName>
</protein>
<dbReference type="GO" id="GO:0006508">
    <property type="term" value="P:proteolysis"/>
    <property type="evidence" value="ECO:0007669"/>
    <property type="project" value="UniProtKB-KW"/>
</dbReference>
<dbReference type="CDD" id="cd01087">
    <property type="entry name" value="Prolidase"/>
    <property type="match status" value="1"/>
</dbReference>
<dbReference type="InterPro" id="IPR029149">
    <property type="entry name" value="Creatin/AminoP/Spt16_N"/>
</dbReference>
<dbReference type="Pfam" id="PF05195">
    <property type="entry name" value="AMP_N"/>
    <property type="match status" value="1"/>
</dbReference>
<dbReference type="GO" id="GO:0030145">
    <property type="term" value="F:manganese ion binding"/>
    <property type="evidence" value="ECO:0007669"/>
    <property type="project" value="InterPro"/>
</dbReference>
<name>A0A315ZC63_SEDFL</name>
<keyword evidence="12" id="KW-0031">Aminopeptidase</keyword>
<dbReference type="Gene3D" id="3.90.230.10">
    <property type="entry name" value="Creatinase/methionine aminopeptidase superfamily"/>
    <property type="match status" value="1"/>
</dbReference>
<accession>A0A315ZC63</accession>
<keyword evidence="13" id="KW-1185">Reference proteome</keyword>
<keyword evidence="6 10" id="KW-0479">Metal-binding</keyword>
<comment type="caution">
    <text evidence="12">The sequence shown here is derived from an EMBL/GenBank/DDBJ whole genome shotgun (WGS) entry which is preliminary data.</text>
</comment>
<comment type="similarity">
    <text evidence="3 10">Belongs to the peptidase M24B family.</text>
</comment>
<evidence type="ECO:0000259" key="11">
    <source>
        <dbReference type="SMART" id="SM01011"/>
    </source>
</evidence>
<evidence type="ECO:0000256" key="2">
    <source>
        <dbReference type="ARBA" id="ARBA00001936"/>
    </source>
</evidence>